<evidence type="ECO:0000313" key="10">
    <source>
        <dbReference type="Proteomes" id="UP000199671"/>
    </source>
</evidence>
<gene>
    <name evidence="9" type="ORF">SAMN04487766_10173</name>
</gene>
<feature type="transmembrane region" description="Helical" evidence="7">
    <location>
        <begin position="91"/>
        <end position="112"/>
    </location>
</feature>
<dbReference type="EMBL" id="FNHU01000001">
    <property type="protein sequence ID" value="SDM24687.1"/>
    <property type="molecule type" value="Genomic_DNA"/>
</dbReference>
<sequence>MSAPAVSPPLPSVHATPALSTPLGASTRQAMPTPALKPAWAPLPAPSARPAASPAPPPALTSETPLPTPSQPTARPSRWSRPRRAARYRTIGLTLLGTIAGLLAVVGTLLWAAGAQHSARVIAPLLLGFSLLAVWHRARLTRLARLTAAGARQKELGALVRAHGAGTLGWMLTWRGNQAWISPDGDAGFAYRVCGGVALTLGDPATTPAGVEAAVDGFSAFAADAGLIPALYSVHEPVMRAARARGWTVLQVAEEAVLDLEGLAFRGKAFQDVRTALNHARREGISAQWTTWEAAPAGWRDQIRAISQEWAHDQALPEMGFTLGGLPELDDADTRLLLAVDSEGTVHAVTSWLPVHREGEVIGLTLDVMRRRKGGWRPAIEYLIARAVQDAQADGMELLSLSGAPLARSQDSACPGAAAARLDPVLDRLARLLEPAYGFASLHSFKRKFQPRAVPMYLAVPEAIDLPAVGLAIARAYLPGLSPVQAARFARVLVSHE</sequence>
<comment type="subcellular location">
    <subcellularLocation>
        <location evidence="1">Cell membrane</location>
        <topology evidence="1">Multi-pass membrane protein</topology>
    </subcellularLocation>
</comment>
<evidence type="ECO:0000256" key="3">
    <source>
        <dbReference type="ARBA" id="ARBA00022692"/>
    </source>
</evidence>
<accession>A0A1G9RNZ9</accession>
<feature type="compositionally biased region" description="Pro residues" evidence="6">
    <location>
        <begin position="41"/>
        <end position="59"/>
    </location>
</feature>
<feature type="region of interest" description="Disordered" evidence="6">
    <location>
        <begin position="1"/>
        <end position="82"/>
    </location>
</feature>
<evidence type="ECO:0000256" key="5">
    <source>
        <dbReference type="ARBA" id="ARBA00023136"/>
    </source>
</evidence>
<dbReference type="PANTHER" id="PTHR34697:SF2">
    <property type="entry name" value="PHOSPHATIDYLGLYCEROL LYSYLTRANSFERASE"/>
    <property type="match status" value="1"/>
</dbReference>
<dbReference type="AlphaFoldDB" id="A0A1G9RNZ9"/>
<evidence type="ECO:0000256" key="6">
    <source>
        <dbReference type="SAM" id="MobiDB-lite"/>
    </source>
</evidence>
<dbReference type="GO" id="GO:0005886">
    <property type="term" value="C:plasma membrane"/>
    <property type="evidence" value="ECO:0007669"/>
    <property type="project" value="UniProtKB-SubCell"/>
</dbReference>
<protein>
    <submittedName>
        <fullName evidence="9">Lysylphosphatidylglycerol synthetase, C-terminal domain, DUF2156 family</fullName>
    </submittedName>
</protein>
<dbReference type="InterPro" id="IPR024320">
    <property type="entry name" value="LPG_synthase_C"/>
</dbReference>
<dbReference type="SUPFAM" id="SSF55729">
    <property type="entry name" value="Acyl-CoA N-acyltransferases (Nat)"/>
    <property type="match status" value="1"/>
</dbReference>
<evidence type="ECO:0000256" key="7">
    <source>
        <dbReference type="SAM" id="Phobius"/>
    </source>
</evidence>
<proteinExistence type="predicted"/>
<evidence type="ECO:0000256" key="2">
    <source>
        <dbReference type="ARBA" id="ARBA00022475"/>
    </source>
</evidence>
<evidence type="ECO:0000256" key="4">
    <source>
        <dbReference type="ARBA" id="ARBA00022989"/>
    </source>
</evidence>
<evidence type="ECO:0000259" key="8">
    <source>
        <dbReference type="Pfam" id="PF09924"/>
    </source>
</evidence>
<dbReference type="GO" id="GO:0055091">
    <property type="term" value="P:phospholipid homeostasis"/>
    <property type="evidence" value="ECO:0007669"/>
    <property type="project" value="TreeGrafter"/>
</dbReference>
<evidence type="ECO:0000313" key="9">
    <source>
        <dbReference type="EMBL" id="SDM24687.1"/>
    </source>
</evidence>
<dbReference type="Pfam" id="PF09924">
    <property type="entry name" value="LPG_synthase_C"/>
    <property type="match status" value="1"/>
</dbReference>
<feature type="transmembrane region" description="Helical" evidence="7">
    <location>
        <begin position="118"/>
        <end position="135"/>
    </location>
</feature>
<keyword evidence="4 7" id="KW-1133">Transmembrane helix</keyword>
<dbReference type="InterPro" id="IPR016181">
    <property type="entry name" value="Acyl_CoA_acyltransferase"/>
</dbReference>
<keyword evidence="5 7" id="KW-0472">Membrane</keyword>
<reference evidence="9 10" key="1">
    <citation type="submission" date="2016-10" db="EMBL/GenBank/DDBJ databases">
        <authorList>
            <person name="de Groot N.N."/>
        </authorList>
    </citation>
    <scope>NUCLEOTIDE SEQUENCE [LARGE SCALE GENOMIC DNA]</scope>
    <source>
        <strain evidence="9 10">KPR-7B</strain>
    </source>
</reference>
<keyword evidence="2" id="KW-1003">Cell membrane</keyword>
<dbReference type="Proteomes" id="UP000199671">
    <property type="component" value="Unassembled WGS sequence"/>
</dbReference>
<dbReference type="InterPro" id="IPR051211">
    <property type="entry name" value="PG_lysyltransferase"/>
</dbReference>
<feature type="compositionally biased region" description="Low complexity" evidence="6">
    <location>
        <begin position="60"/>
        <end position="77"/>
    </location>
</feature>
<organism evidence="9 10">
    <name type="scientific">Actinomyces ruminicola</name>
    <dbReference type="NCBI Taxonomy" id="332524"/>
    <lineage>
        <taxon>Bacteria</taxon>
        <taxon>Bacillati</taxon>
        <taxon>Actinomycetota</taxon>
        <taxon>Actinomycetes</taxon>
        <taxon>Actinomycetales</taxon>
        <taxon>Actinomycetaceae</taxon>
        <taxon>Actinomyces</taxon>
    </lineage>
</organism>
<feature type="compositionally biased region" description="Pro residues" evidence="6">
    <location>
        <begin position="1"/>
        <end position="11"/>
    </location>
</feature>
<evidence type="ECO:0000256" key="1">
    <source>
        <dbReference type="ARBA" id="ARBA00004651"/>
    </source>
</evidence>
<feature type="domain" description="Phosphatidylglycerol lysyltransferase C-terminal" evidence="8">
    <location>
        <begin position="160"/>
        <end position="459"/>
    </location>
</feature>
<keyword evidence="3 7" id="KW-0812">Transmembrane</keyword>
<name>A0A1G9RNZ9_9ACTO</name>
<dbReference type="GO" id="GO:0016755">
    <property type="term" value="F:aminoacyltransferase activity"/>
    <property type="evidence" value="ECO:0007669"/>
    <property type="project" value="TreeGrafter"/>
</dbReference>
<dbReference type="PANTHER" id="PTHR34697">
    <property type="entry name" value="PHOSPHATIDYLGLYCEROL LYSYLTRANSFERASE"/>
    <property type="match status" value="1"/>
</dbReference>